<dbReference type="OrthoDB" id="176661at2"/>
<sequence length="487" mass="53189">MCVTLPASSLSRREWLHRSAYGIGGIALASLLQREGLLANPALAGGQPQHFDLTPKPAHGFGQAKAMISMFMQGGPSHIDMFEPKPELMKLDGKDFPGEVKYDDAAGASREVMGPQWKFRPRGESGIEMSDLVPHMGSIADEMTLIRSMHTGVNNHGQSIYALMNGQIVGGRPTLGSWITYGLGSDNQDLPAYVALTDPRGLPVLGVDNFSNGWLPSVYQGTVVRSKEPRILNLDPPMSLKGEAQTRYLNFVQRLNREHADARPGETDLEARIQSFELAARMQTAAKEALDISGESEATKKLYGIDKPATEEFGKRCLIARRLVERGVRFVSIFTGNQTWDHHSSILTSLPKACEQVDQPAAALVLDLKQRGLLDSTIVHWGGEMGRLPVIQNRAGASGRATVGRDHNTYGFSMWVAGGGFKAGHVHGATDEFGHHAVEKVVNHYDYHATLLHLFGLDAKKLSYKRNGTEQVLVENPAARVVSELLA</sequence>
<evidence type="ECO:0000313" key="1">
    <source>
        <dbReference type="EMBL" id="SKB06436.1"/>
    </source>
</evidence>
<dbReference type="AlphaFoldDB" id="A0A1T4YXI1"/>
<name>A0A1T4YXI1_9BACT</name>
<protein>
    <recommendedName>
        <fullName evidence="3">Tat (Twin-arginine translocation) pathway signal sequence</fullName>
    </recommendedName>
</protein>
<reference evidence="2" key="1">
    <citation type="submission" date="2017-02" db="EMBL/GenBank/DDBJ databases">
        <authorList>
            <person name="Varghese N."/>
            <person name="Submissions S."/>
        </authorList>
    </citation>
    <scope>NUCLEOTIDE SEQUENCE [LARGE SCALE GENOMIC DNA]</scope>
    <source>
        <strain evidence="2">ATCC 700200</strain>
    </source>
</reference>
<dbReference type="InterPro" id="IPR006311">
    <property type="entry name" value="TAT_signal"/>
</dbReference>
<dbReference type="STRING" id="48467.SAMN02745166_04477"/>
<dbReference type="RefSeq" id="WP_078815607.1">
    <property type="nucleotide sequence ID" value="NZ_FUYE01000020.1"/>
</dbReference>
<dbReference type="PANTHER" id="PTHR43737:SF1">
    <property type="entry name" value="DUF1501 DOMAIN-CONTAINING PROTEIN"/>
    <property type="match status" value="1"/>
</dbReference>
<dbReference type="SUPFAM" id="SSF53649">
    <property type="entry name" value="Alkaline phosphatase-like"/>
    <property type="match status" value="1"/>
</dbReference>
<dbReference type="Pfam" id="PF07394">
    <property type="entry name" value="DUF1501"/>
    <property type="match status" value="1"/>
</dbReference>
<keyword evidence="2" id="KW-1185">Reference proteome</keyword>
<dbReference type="EMBL" id="FUYE01000020">
    <property type="protein sequence ID" value="SKB06436.1"/>
    <property type="molecule type" value="Genomic_DNA"/>
</dbReference>
<evidence type="ECO:0000313" key="2">
    <source>
        <dbReference type="Proteomes" id="UP000190774"/>
    </source>
</evidence>
<accession>A0A1T4YXI1</accession>
<dbReference type="PANTHER" id="PTHR43737">
    <property type="entry name" value="BLL7424 PROTEIN"/>
    <property type="match status" value="1"/>
</dbReference>
<dbReference type="InterPro" id="IPR017850">
    <property type="entry name" value="Alkaline_phosphatase_core_sf"/>
</dbReference>
<proteinExistence type="predicted"/>
<dbReference type="InterPro" id="IPR010869">
    <property type="entry name" value="DUF1501"/>
</dbReference>
<gene>
    <name evidence="1" type="ORF">SAMN02745166_04477</name>
</gene>
<dbReference type="Proteomes" id="UP000190774">
    <property type="component" value="Unassembled WGS sequence"/>
</dbReference>
<evidence type="ECO:0008006" key="3">
    <source>
        <dbReference type="Google" id="ProtNLM"/>
    </source>
</evidence>
<organism evidence="1 2">
    <name type="scientific">Prosthecobacter debontii</name>
    <dbReference type="NCBI Taxonomy" id="48467"/>
    <lineage>
        <taxon>Bacteria</taxon>
        <taxon>Pseudomonadati</taxon>
        <taxon>Verrucomicrobiota</taxon>
        <taxon>Verrucomicrobiia</taxon>
        <taxon>Verrucomicrobiales</taxon>
        <taxon>Verrucomicrobiaceae</taxon>
        <taxon>Prosthecobacter</taxon>
    </lineage>
</organism>
<dbReference type="PROSITE" id="PS51318">
    <property type="entry name" value="TAT"/>
    <property type="match status" value="1"/>
</dbReference>